<dbReference type="Gene3D" id="2.30.110.10">
    <property type="entry name" value="Electron Transport, Fmn-binding Protein, Chain A"/>
    <property type="match status" value="1"/>
</dbReference>
<dbReference type="EMBL" id="SOFE01000014">
    <property type="protein sequence ID" value="TFB84875.1"/>
    <property type="molecule type" value="Genomic_DNA"/>
</dbReference>
<dbReference type="EMBL" id="FOPW01000001">
    <property type="protein sequence ID" value="SFH14312.1"/>
    <property type="molecule type" value="Genomic_DNA"/>
</dbReference>
<accession>A0A1I2XLN5</accession>
<name>A0A1I2XLN5_9MICO</name>
<dbReference type="RefSeq" id="WP_092447870.1">
    <property type="nucleotide sequence ID" value="NZ_BKAC01000003.1"/>
</dbReference>
<evidence type="ECO:0000313" key="4">
    <source>
        <dbReference type="Proteomes" id="UP000297963"/>
    </source>
</evidence>
<keyword evidence="3" id="KW-1185">Reference proteome</keyword>
<dbReference type="SUPFAM" id="SSF50475">
    <property type="entry name" value="FMN-binding split barrel"/>
    <property type="match status" value="1"/>
</dbReference>
<gene>
    <name evidence="2" type="ORF">E3O11_07365</name>
    <name evidence="1" type="ORF">SAMN05216274_10115</name>
</gene>
<evidence type="ECO:0000313" key="1">
    <source>
        <dbReference type="EMBL" id="SFH14312.1"/>
    </source>
</evidence>
<comment type="caution">
    <text evidence="2">The sequence shown here is derived from an EMBL/GenBank/DDBJ whole genome shotgun (WGS) entry which is preliminary data.</text>
</comment>
<dbReference type="Proteomes" id="UP000199681">
    <property type="component" value="Unassembled WGS sequence"/>
</dbReference>
<dbReference type="STRING" id="995038.SAMN05216274_10115"/>
<dbReference type="AlphaFoldDB" id="A0A1I2XLN5"/>
<dbReference type="Proteomes" id="UP000297963">
    <property type="component" value="Unassembled WGS sequence"/>
</dbReference>
<evidence type="ECO:0000313" key="3">
    <source>
        <dbReference type="Proteomes" id="UP000199681"/>
    </source>
</evidence>
<protein>
    <submittedName>
        <fullName evidence="2">Pyridoxamine 5-phosphate oxidase</fullName>
    </submittedName>
</protein>
<proteinExistence type="predicted"/>
<reference evidence="1 3" key="1">
    <citation type="submission" date="2016-10" db="EMBL/GenBank/DDBJ databases">
        <authorList>
            <person name="Varghese N."/>
            <person name="Submissions S."/>
        </authorList>
    </citation>
    <scope>NUCLEOTIDE SEQUENCE [LARGE SCALE GENOMIC DNA]</scope>
    <source>
        <strain evidence="1 3">GMCC 1.11211</strain>
    </source>
</reference>
<reference evidence="2 4" key="2">
    <citation type="submission" date="2019-03" db="EMBL/GenBank/DDBJ databases">
        <title>Genomics of glacier-inhabiting Cryobacterium strains.</title>
        <authorList>
            <person name="Liu Q."/>
            <person name="Xin Y.-H."/>
        </authorList>
    </citation>
    <scope>NUCLEOTIDE SEQUENCE [LARGE SCALE GENOMIC DNA]</scope>
    <source>
        <strain evidence="2 4">Hh34</strain>
    </source>
</reference>
<evidence type="ECO:0000313" key="2">
    <source>
        <dbReference type="EMBL" id="TFB84875.1"/>
    </source>
</evidence>
<organism evidence="2 4">
    <name type="scientific">Cryobacterium levicorallinum</name>
    <dbReference type="NCBI Taxonomy" id="995038"/>
    <lineage>
        <taxon>Bacteria</taxon>
        <taxon>Bacillati</taxon>
        <taxon>Actinomycetota</taxon>
        <taxon>Actinomycetes</taxon>
        <taxon>Micrococcales</taxon>
        <taxon>Microbacteriaceae</taxon>
        <taxon>Cryobacterium</taxon>
    </lineage>
</organism>
<dbReference type="InterPro" id="IPR012349">
    <property type="entry name" value="Split_barrel_FMN-bd"/>
</dbReference>
<sequence length="152" mass="16904">MATWREIEADAPQFAARVRSRFDAGTNKTMASLRRNGAPRISGTELVINNGRITLGMMPHSLKLHDVLRDPRVAIHSPTLEPPVGQPSEWAGDAKLAGVLVVTEPEPTDPPDTSSFELHVHEVVLTYIDSDNTHLVIESWHEGRGWERISRL</sequence>